<dbReference type="InterPro" id="IPR036291">
    <property type="entry name" value="NAD(P)-bd_dom_sf"/>
</dbReference>
<dbReference type="Pfam" id="PF01408">
    <property type="entry name" value="GFO_IDH_MocA"/>
    <property type="match status" value="1"/>
</dbReference>
<evidence type="ECO:0000313" key="3">
    <source>
        <dbReference type="EMBL" id="TNJ63283.1"/>
    </source>
</evidence>
<dbReference type="OrthoDB" id="9815825at2"/>
<dbReference type="Proteomes" id="UP000307943">
    <property type="component" value="Unassembled WGS sequence"/>
</dbReference>
<evidence type="ECO:0000313" key="4">
    <source>
        <dbReference type="Proteomes" id="UP000307943"/>
    </source>
</evidence>
<dbReference type="EMBL" id="VDCQ01000045">
    <property type="protein sequence ID" value="TNJ63283.1"/>
    <property type="molecule type" value="Genomic_DNA"/>
</dbReference>
<reference evidence="3 4" key="1">
    <citation type="submission" date="2019-05" db="EMBL/GenBank/DDBJ databases">
        <title>We sequenced the genome of Paenibacillus hemerocallicola KCTC 33185 for further insight into its adaptation and study the phylogeny of Paenibacillus.</title>
        <authorList>
            <person name="Narsing Rao M.P."/>
        </authorList>
    </citation>
    <scope>NUCLEOTIDE SEQUENCE [LARGE SCALE GENOMIC DNA]</scope>
    <source>
        <strain evidence="3 4">KCTC 33185</strain>
    </source>
</reference>
<dbReference type="InterPro" id="IPR050463">
    <property type="entry name" value="Gfo/Idh/MocA_oxidrdct_glycsds"/>
</dbReference>
<protein>
    <submittedName>
        <fullName evidence="3">Gfo/Idh/MocA family oxidoreductase</fullName>
    </submittedName>
</protein>
<comment type="caution">
    <text evidence="3">The sequence shown here is derived from an EMBL/GenBank/DDBJ whole genome shotgun (WGS) entry which is preliminary data.</text>
</comment>
<dbReference type="Gene3D" id="3.30.360.10">
    <property type="entry name" value="Dihydrodipicolinate Reductase, domain 2"/>
    <property type="match status" value="1"/>
</dbReference>
<keyword evidence="4" id="KW-1185">Reference proteome</keyword>
<dbReference type="SUPFAM" id="SSF55347">
    <property type="entry name" value="Glyceraldehyde-3-phosphate dehydrogenase-like, C-terminal domain"/>
    <property type="match status" value="1"/>
</dbReference>
<dbReference type="RefSeq" id="WP_139605210.1">
    <property type="nucleotide sequence ID" value="NZ_VDCQ01000045.1"/>
</dbReference>
<dbReference type="Gene3D" id="3.40.50.720">
    <property type="entry name" value="NAD(P)-binding Rossmann-like Domain"/>
    <property type="match status" value="1"/>
</dbReference>
<dbReference type="PANTHER" id="PTHR43818:SF11">
    <property type="entry name" value="BCDNA.GH03377"/>
    <property type="match status" value="1"/>
</dbReference>
<name>A0A5C4T2N5_9BACL</name>
<dbReference type="GO" id="GO:0000166">
    <property type="term" value="F:nucleotide binding"/>
    <property type="evidence" value="ECO:0007669"/>
    <property type="project" value="InterPro"/>
</dbReference>
<accession>A0A5C4T2N5</accession>
<keyword evidence="1" id="KW-0560">Oxidoreductase</keyword>
<gene>
    <name evidence="3" type="ORF">FE784_26155</name>
</gene>
<proteinExistence type="predicted"/>
<dbReference type="PANTHER" id="PTHR43818">
    <property type="entry name" value="BCDNA.GH03377"/>
    <property type="match status" value="1"/>
</dbReference>
<sequence length="367" mass="41717">MAKHSTVQIGLGARGKTQLMAFLDNPDYFEIVGICDIFPESVEKAGKQFSIDESRRYTNAETMLGELRPDIMAFATMPDVRIEMVELAVKYGVKGLMFEKPMATTLEDARYITDLCNKNGIKAVVCHQHKYLASFLKLREMIDSGELGEIYQIDAACQAHASQLGTHYIDYILWANNNHKALSVVGHVHGDFFLKDHHPSPDFVLGEIAFENGVRSYFDCGYFSKPKTKHNVGFTYKVTESQYWTDDRLTVYGTTGYAWAECNGRWAAFTPRTGGQVVSGHCQNFSDEQHPAQARYTRDFALWMDEDSKVHSSNLNTAYHGYEILESMYMSALERTRIDLPVTFPLEYDALAELKKMLTSVTYKKFE</sequence>
<organism evidence="3 4">
    <name type="scientific">Paenibacillus hemerocallicola</name>
    <dbReference type="NCBI Taxonomy" id="1172614"/>
    <lineage>
        <taxon>Bacteria</taxon>
        <taxon>Bacillati</taxon>
        <taxon>Bacillota</taxon>
        <taxon>Bacilli</taxon>
        <taxon>Bacillales</taxon>
        <taxon>Paenibacillaceae</taxon>
        <taxon>Paenibacillus</taxon>
    </lineage>
</organism>
<dbReference type="InterPro" id="IPR000683">
    <property type="entry name" value="Gfo/Idh/MocA-like_OxRdtase_N"/>
</dbReference>
<feature type="domain" description="Gfo/Idh/MocA-like oxidoreductase N-terminal" evidence="2">
    <location>
        <begin position="9"/>
        <end position="125"/>
    </location>
</feature>
<evidence type="ECO:0000256" key="1">
    <source>
        <dbReference type="ARBA" id="ARBA00023002"/>
    </source>
</evidence>
<evidence type="ECO:0000259" key="2">
    <source>
        <dbReference type="Pfam" id="PF01408"/>
    </source>
</evidence>
<dbReference type="AlphaFoldDB" id="A0A5C4T2N5"/>
<dbReference type="GO" id="GO:0016491">
    <property type="term" value="F:oxidoreductase activity"/>
    <property type="evidence" value="ECO:0007669"/>
    <property type="project" value="UniProtKB-KW"/>
</dbReference>
<dbReference type="SUPFAM" id="SSF51735">
    <property type="entry name" value="NAD(P)-binding Rossmann-fold domains"/>
    <property type="match status" value="1"/>
</dbReference>